<evidence type="ECO:0000313" key="7">
    <source>
        <dbReference type="EMBL" id="WCG21883.1"/>
    </source>
</evidence>
<dbReference type="PANTHER" id="PTHR43649">
    <property type="entry name" value="ARABINOSE-BINDING PROTEIN-RELATED"/>
    <property type="match status" value="1"/>
</dbReference>
<organism evidence="7 8">
    <name type="scientific">Vagococcus lutrae</name>
    <dbReference type="NCBI Taxonomy" id="81947"/>
    <lineage>
        <taxon>Bacteria</taxon>
        <taxon>Bacillati</taxon>
        <taxon>Bacillota</taxon>
        <taxon>Bacilli</taxon>
        <taxon>Lactobacillales</taxon>
        <taxon>Enterococcaceae</taxon>
        <taxon>Vagococcus</taxon>
    </lineage>
</organism>
<dbReference type="Pfam" id="PF01547">
    <property type="entry name" value="SBP_bac_1"/>
    <property type="match status" value="1"/>
</dbReference>
<sequence length="486" mass="55095">MKKFGKIALMLALCSTVLIGCSTKKETSEVSDEKPTLRQLGFKRNFDPNADPMAKFLEEKTGYKVNYEVLPMENTDDKLNLMMANKEEIDILKLSATQYNKLASEGALEPLDKLLEKYGDNILKANSEDSWKAALVDGETYGIPERAPRPFVGDALGIRSDILEQVGMEVPKTIDEFYDLLVAIKEKTGLIPMTGDQAILHQISGAFGVNATWFEEDGKIKNRVEQKGMEDYIQFMQKLYDEELIDKEWPINDSQKARDKFTSGKAAILASYGWGMSAVVLPVIQEEFNADIELIMGLKGPDGKQGAWLEGTGVSWFIAIPKVSKNKEHAVKYLNMKLESELFKDASIGQEGKHWEMKDGKMQPILPAFADDRNNSDWFMTSSIAKDYQEYWLLRTRKDPIMAETFDKMQAQVEYGKEEATTMAPPLEKASRYSQRLQALESDYIINAISDKKSAKPYADFLKDWENEGGLESKEDYNAWLKEFNK</sequence>
<keyword evidence="4" id="KW-0564">Palmitate</keyword>
<keyword evidence="5" id="KW-0449">Lipoprotein</keyword>
<protein>
    <submittedName>
        <fullName evidence="7">Extracellular solute-binding protein</fullName>
    </submittedName>
</protein>
<dbReference type="SUPFAM" id="SSF53850">
    <property type="entry name" value="Periplasmic binding protein-like II"/>
    <property type="match status" value="1"/>
</dbReference>
<gene>
    <name evidence="7" type="ORF">PML95_05600</name>
</gene>
<keyword evidence="2 6" id="KW-0732">Signal</keyword>
<evidence type="ECO:0000256" key="3">
    <source>
        <dbReference type="ARBA" id="ARBA00023136"/>
    </source>
</evidence>
<dbReference type="InterPro" id="IPR006059">
    <property type="entry name" value="SBP"/>
</dbReference>
<dbReference type="PROSITE" id="PS51257">
    <property type="entry name" value="PROKAR_LIPOPROTEIN"/>
    <property type="match status" value="1"/>
</dbReference>
<feature type="chain" id="PRO_5041992711" evidence="6">
    <location>
        <begin position="21"/>
        <end position="486"/>
    </location>
</feature>
<proteinExistence type="predicted"/>
<dbReference type="PANTHER" id="PTHR43649:SF33">
    <property type="entry name" value="POLYGALACTURONAN_RHAMNOGALACTURONAN-BINDING PROTEIN YTCQ"/>
    <property type="match status" value="1"/>
</dbReference>
<evidence type="ECO:0000313" key="8">
    <source>
        <dbReference type="Proteomes" id="UP001179600"/>
    </source>
</evidence>
<dbReference type="EMBL" id="CP116507">
    <property type="protein sequence ID" value="WCG21883.1"/>
    <property type="molecule type" value="Genomic_DNA"/>
</dbReference>
<evidence type="ECO:0000256" key="1">
    <source>
        <dbReference type="ARBA" id="ARBA00022475"/>
    </source>
</evidence>
<dbReference type="AlphaFoldDB" id="A0AAE9XCY5"/>
<evidence type="ECO:0000256" key="2">
    <source>
        <dbReference type="ARBA" id="ARBA00022729"/>
    </source>
</evidence>
<keyword evidence="3" id="KW-0472">Membrane</keyword>
<dbReference type="Gene3D" id="3.40.190.10">
    <property type="entry name" value="Periplasmic binding protein-like II"/>
    <property type="match status" value="2"/>
</dbReference>
<evidence type="ECO:0000256" key="5">
    <source>
        <dbReference type="ARBA" id="ARBA00023288"/>
    </source>
</evidence>
<accession>A0AAE9XCY5</accession>
<dbReference type="RefSeq" id="WP_202584836.1">
    <property type="nucleotide sequence ID" value="NZ_BKBT01000002.1"/>
</dbReference>
<evidence type="ECO:0000256" key="6">
    <source>
        <dbReference type="SAM" id="SignalP"/>
    </source>
</evidence>
<keyword evidence="1" id="KW-1003">Cell membrane</keyword>
<dbReference type="InterPro" id="IPR050490">
    <property type="entry name" value="Bact_solute-bd_prot1"/>
</dbReference>
<reference evidence="7" key="1">
    <citation type="submission" date="2023-01" db="EMBL/GenBank/DDBJ databases">
        <title>Oxazolidinone resistance genes in florfenicol resistant enterococci from beef cattle and veal calves at slaughter.</title>
        <authorList>
            <person name="Biggel M."/>
        </authorList>
    </citation>
    <scope>NUCLEOTIDE SEQUENCE</scope>
    <source>
        <strain evidence="7">K204-1</strain>
    </source>
</reference>
<feature type="signal peptide" evidence="6">
    <location>
        <begin position="1"/>
        <end position="20"/>
    </location>
</feature>
<dbReference type="Proteomes" id="UP001179600">
    <property type="component" value="Chromosome"/>
</dbReference>
<name>A0AAE9XCY5_9ENTE</name>
<evidence type="ECO:0000256" key="4">
    <source>
        <dbReference type="ARBA" id="ARBA00023139"/>
    </source>
</evidence>